<dbReference type="Proteomes" id="UP000054248">
    <property type="component" value="Unassembled WGS sequence"/>
</dbReference>
<keyword evidence="2" id="KW-0328">Glycosyltransferase</keyword>
<sequence>MTSSLGNVGLLLLPSKEHRPEGRPTTLGSAVNSIERTTPPSEFGSPSCLGELRRISRTSRNASQGECSTLPDGIEYVVVLEDHPEILKERLDANWVSGVPPALSQLAKEGGLPLGFGCLIFGALTPGTIPHGDAVQFLRRLYRPWRAVKYVGMGPARGWNFADEAIPSNSPIPWSFDVLETAERTILSWLECNWRTILPKVTIDVVIPSYRVQIPLLRSMLELLPSPTCSVEFIIVIDNPDSPSITRLTKEYRSRPDVHILVNDENRGASAARNRGMWSSTAEWVHFLDDDIVPSSDLLIESERAIRQHPKAAGFVGNVYFPPPATVATAAIKLSGVTSFWDIANRFKEDVPWGVTGNLVVRRRVKDGISFDLRFPKTGGGEDIDFCLRKKLWSVQNGGEGFYGVPEMQAIHPWWNNGRRTYKRFF</sequence>
<keyword evidence="7" id="KW-1185">Reference proteome</keyword>
<feature type="region of interest" description="Disordered" evidence="4">
    <location>
        <begin position="1"/>
        <end position="48"/>
    </location>
</feature>
<dbReference type="Gene3D" id="3.90.550.10">
    <property type="entry name" value="Spore Coat Polysaccharide Biosynthesis Protein SpsA, Chain A"/>
    <property type="match status" value="1"/>
</dbReference>
<dbReference type="PANTHER" id="PTHR43179">
    <property type="entry name" value="RHAMNOSYLTRANSFERASE WBBL"/>
    <property type="match status" value="1"/>
</dbReference>
<dbReference type="InterPro" id="IPR001173">
    <property type="entry name" value="Glyco_trans_2-like"/>
</dbReference>
<dbReference type="STRING" id="1051891.A0A0C3LM37"/>
<reference evidence="6 7" key="1">
    <citation type="submission" date="2014-04" db="EMBL/GenBank/DDBJ databases">
        <authorList>
            <consortium name="DOE Joint Genome Institute"/>
            <person name="Kuo A."/>
            <person name="Girlanda M."/>
            <person name="Perotto S."/>
            <person name="Kohler A."/>
            <person name="Nagy L.G."/>
            <person name="Floudas D."/>
            <person name="Copeland A."/>
            <person name="Barry K.W."/>
            <person name="Cichocki N."/>
            <person name="Veneault-Fourrey C."/>
            <person name="LaButti K."/>
            <person name="Lindquist E.A."/>
            <person name="Lipzen A."/>
            <person name="Lundell T."/>
            <person name="Morin E."/>
            <person name="Murat C."/>
            <person name="Sun H."/>
            <person name="Tunlid A."/>
            <person name="Henrissat B."/>
            <person name="Grigoriev I.V."/>
            <person name="Hibbett D.S."/>
            <person name="Martin F."/>
            <person name="Nordberg H.P."/>
            <person name="Cantor M.N."/>
            <person name="Hua S.X."/>
        </authorList>
    </citation>
    <scope>NUCLEOTIDE SEQUENCE [LARGE SCALE GENOMIC DNA]</scope>
    <source>
        <strain evidence="6 7">MUT 4182</strain>
    </source>
</reference>
<evidence type="ECO:0000313" key="7">
    <source>
        <dbReference type="Proteomes" id="UP000054248"/>
    </source>
</evidence>
<dbReference type="InterPro" id="IPR029044">
    <property type="entry name" value="Nucleotide-diphossugar_trans"/>
</dbReference>
<dbReference type="SUPFAM" id="SSF53448">
    <property type="entry name" value="Nucleotide-diphospho-sugar transferases"/>
    <property type="match status" value="1"/>
</dbReference>
<evidence type="ECO:0000256" key="4">
    <source>
        <dbReference type="SAM" id="MobiDB-lite"/>
    </source>
</evidence>
<dbReference type="PANTHER" id="PTHR43179:SF12">
    <property type="entry name" value="GALACTOFURANOSYLTRANSFERASE GLFT2"/>
    <property type="match status" value="1"/>
</dbReference>
<dbReference type="HOGENOM" id="CLU_644923_0_0_1"/>
<evidence type="ECO:0000256" key="3">
    <source>
        <dbReference type="ARBA" id="ARBA00022679"/>
    </source>
</evidence>
<evidence type="ECO:0000259" key="5">
    <source>
        <dbReference type="Pfam" id="PF00535"/>
    </source>
</evidence>
<dbReference type="OrthoDB" id="331544at2759"/>
<dbReference type="EMBL" id="KN823111">
    <property type="protein sequence ID" value="KIO22382.1"/>
    <property type="molecule type" value="Genomic_DNA"/>
</dbReference>
<dbReference type="AlphaFoldDB" id="A0A0C3LM37"/>
<evidence type="ECO:0000256" key="2">
    <source>
        <dbReference type="ARBA" id="ARBA00022676"/>
    </source>
</evidence>
<organism evidence="6 7">
    <name type="scientific">Tulasnella calospora MUT 4182</name>
    <dbReference type="NCBI Taxonomy" id="1051891"/>
    <lineage>
        <taxon>Eukaryota</taxon>
        <taxon>Fungi</taxon>
        <taxon>Dikarya</taxon>
        <taxon>Basidiomycota</taxon>
        <taxon>Agaricomycotina</taxon>
        <taxon>Agaricomycetes</taxon>
        <taxon>Cantharellales</taxon>
        <taxon>Tulasnellaceae</taxon>
        <taxon>Tulasnella</taxon>
    </lineage>
</organism>
<feature type="compositionally biased region" description="Polar residues" evidence="4">
    <location>
        <begin position="26"/>
        <end position="40"/>
    </location>
</feature>
<reference evidence="7" key="2">
    <citation type="submission" date="2015-01" db="EMBL/GenBank/DDBJ databases">
        <title>Evolutionary Origins and Diversification of the Mycorrhizal Mutualists.</title>
        <authorList>
            <consortium name="DOE Joint Genome Institute"/>
            <consortium name="Mycorrhizal Genomics Consortium"/>
            <person name="Kohler A."/>
            <person name="Kuo A."/>
            <person name="Nagy L.G."/>
            <person name="Floudas D."/>
            <person name="Copeland A."/>
            <person name="Barry K.W."/>
            <person name="Cichocki N."/>
            <person name="Veneault-Fourrey C."/>
            <person name="LaButti K."/>
            <person name="Lindquist E.A."/>
            <person name="Lipzen A."/>
            <person name="Lundell T."/>
            <person name="Morin E."/>
            <person name="Murat C."/>
            <person name="Riley R."/>
            <person name="Ohm R."/>
            <person name="Sun H."/>
            <person name="Tunlid A."/>
            <person name="Henrissat B."/>
            <person name="Grigoriev I.V."/>
            <person name="Hibbett D.S."/>
            <person name="Martin F."/>
        </authorList>
    </citation>
    <scope>NUCLEOTIDE SEQUENCE [LARGE SCALE GENOMIC DNA]</scope>
    <source>
        <strain evidence="7">MUT 4182</strain>
    </source>
</reference>
<gene>
    <name evidence="6" type="ORF">M407DRAFT_28102</name>
</gene>
<feature type="non-terminal residue" evidence="6">
    <location>
        <position position="426"/>
    </location>
</feature>
<accession>A0A0C3LM37</accession>
<dbReference type="Pfam" id="PF00535">
    <property type="entry name" value="Glycos_transf_2"/>
    <property type="match status" value="1"/>
</dbReference>
<dbReference type="GO" id="GO:0016757">
    <property type="term" value="F:glycosyltransferase activity"/>
    <property type="evidence" value="ECO:0007669"/>
    <property type="project" value="UniProtKB-KW"/>
</dbReference>
<keyword evidence="3 6" id="KW-0808">Transferase</keyword>
<feature type="domain" description="Glycosyltransferase 2-like" evidence="5">
    <location>
        <begin position="205"/>
        <end position="320"/>
    </location>
</feature>
<evidence type="ECO:0000313" key="6">
    <source>
        <dbReference type="EMBL" id="KIO22382.1"/>
    </source>
</evidence>
<name>A0A0C3LM37_9AGAM</name>
<evidence type="ECO:0000256" key="1">
    <source>
        <dbReference type="ARBA" id="ARBA00006739"/>
    </source>
</evidence>
<comment type="similarity">
    <text evidence="1">Belongs to the glycosyltransferase 2 family.</text>
</comment>
<proteinExistence type="inferred from homology"/>
<protein>
    <submittedName>
        <fullName evidence="6">Glycosyltransferase family 2 protein</fullName>
    </submittedName>
</protein>